<keyword evidence="4" id="KW-0001">2Fe-2S</keyword>
<evidence type="ECO:0000256" key="7">
    <source>
        <dbReference type="ARBA" id="ARBA00022982"/>
    </source>
</evidence>
<dbReference type="InterPro" id="IPR001433">
    <property type="entry name" value="OxRdtase_FAD/NAD-bd"/>
</dbReference>
<reference evidence="12" key="1">
    <citation type="submission" date="2018-06" db="EMBL/GenBank/DDBJ databases">
        <authorList>
            <person name="Zhirakovskaya E."/>
        </authorList>
    </citation>
    <scope>NUCLEOTIDE SEQUENCE</scope>
</reference>
<evidence type="ECO:0000256" key="9">
    <source>
        <dbReference type="ARBA" id="ARBA00023014"/>
    </source>
</evidence>
<evidence type="ECO:0000256" key="3">
    <source>
        <dbReference type="ARBA" id="ARBA00022630"/>
    </source>
</evidence>
<evidence type="ECO:0000256" key="5">
    <source>
        <dbReference type="ARBA" id="ARBA00022723"/>
    </source>
</evidence>
<evidence type="ECO:0000256" key="2">
    <source>
        <dbReference type="ARBA" id="ARBA00022448"/>
    </source>
</evidence>
<dbReference type="GO" id="GO:0004589">
    <property type="term" value="F:dihydroorotate dehydrogenase (NAD+) activity"/>
    <property type="evidence" value="ECO:0007669"/>
    <property type="project" value="UniProtKB-EC"/>
</dbReference>
<evidence type="ECO:0000313" key="12">
    <source>
        <dbReference type="EMBL" id="VAX23531.1"/>
    </source>
</evidence>
<dbReference type="PROSITE" id="PS51384">
    <property type="entry name" value="FAD_FR"/>
    <property type="match status" value="1"/>
</dbReference>
<dbReference type="GO" id="GO:0046872">
    <property type="term" value="F:metal ion binding"/>
    <property type="evidence" value="ECO:0007669"/>
    <property type="project" value="UniProtKB-KW"/>
</dbReference>
<dbReference type="InterPro" id="IPR037117">
    <property type="entry name" value="Dihydroorotate_DH_ele_sf"/>
</dbReference>
<dbReference type="GO" id="GO:0006221">
    <property type="term" value="P:pyrimidine nucleotide biosynthetic process"/>
    <property type="evidence" value="ECO:0007669"/>
    <property type="project" value="InterPro"/>
</dbReference>
<proteinExistence type="inferred from homology"/>
<gene>
    <name evidence="12" type="ORF">MNBD_NITROSPINAE04-2277</name>
</gene>
<dbReference type="InterPro" id="IPR017938">
    <property type="entry name" value="Riboflavin_synthase-like_b-brl"/>
</dbReference>
<evidence type="ECO:0000256" key="8">
    <source>
        <dbReference type="ARBA" id="ARBA00023004"/>
    </source>
</evidence>
<dbReference type="InterPro" id="IPR017927">
    <property type="entry name" value="FAD-bd_FR_type"/>
</dbReference>
<dbReference type="PANTHER" id="PTHR43513">
    <property type="entry name" value="DIHYDROOROTATE DEHYDROGENASE B (NAD(+)), ELECTRON TRANSFER SUBUNIT"/>
    <property type="match status" value="1"/>
</dbReference>
<keyword evidence="3" id="KW-0285">Flavoprotein</keyword>
<comment type="similarity">
    <text evidence="1">Belongs to the PyrK family.</text>
</comment>
<dbReference type="Gene3D" id="2.10.240.10">
    <property type="entry name" value="Dihydroorotate dehydrogenase, electron transfer subunit"/>
    <property type="match status" value="1"/>
</dbReference>
<evidence type="ECO:0000256" key="4">
    <source>
        <dbReference type="ARBA" id="ARBA00022714"/>
    </source>
</evidence>
<keyword evidence="6" id="KW-0274">FAD</keyword>
<evidence type="ECO:0000256" key="6">
    <source>
        <dbReference type="ARBA" id="ARBA00022827"/>
    </source>
</evidence>
<keyword evidence="12" id="KW-0560">Oxidoreductase</keyword>
<protein>
    <submittedName>
        <fullName evidence="12">Dihydroorotate dehydrogenase (NAD(+)), electron transfer subunit</fullName>
        <ecNumber evidence="12">1.3.1.14</ecNumber>
    </submittedName>
</protein>
<keyword evidence="9" id="KW-0411">Iron-sulfur</keyword>
<feature type="domain" description="FAD-binding FR-type" evidence="11">
    <location>
        <begin position="1"/>
        <end position="98"/>
    </location>
</feature>
<dbReference type="GO" id="GO:0050660">
    <property type="term" value="F:flavin adenine dinucleotide binding"/>
    <property type="evidence" value="ECO:0007669"/>
    <property type="project" value="InterPro"/>
</dbReference>
<dbReference type="PANTHER" id="PTHR43513:SF3">
    <property type="entry name" value="DIHYDROOROTATE DEHYDROGENASE B (NAD(+)), ELECTRON TRANSFER SUBUNIT-RELATED"/>
    <property type="match status" value="1"/>
</dbReference>
<dbReference type="EMBL" id="UOGA01000249">
    <property type="protein sequence ID" value="VAX23531.1"/>
    <property type="molecule type" value="Genomic_DNA"/>
</dbReference>
<dbReference type="Gene3D" id="3.40.50.80">
    <property type="entry name" value="Nucleotide-binding domain of ferredoxin-NADP reductase (FNR) module"/>
    <property type="match status" value="1"/>
</dbReference>
<dbReference type="GO" id="GO:0051537">
    <property type="term" value="F:2 iron, 2 sulfur cluster binding"/>
    <property type="evidence" value="ECO:0007669"/>
    <property type="project" value="UniProtKB-KW"/>
</dbReference>
<sequence>MNCTVRENKLLAEGFHYLSVEPDRPVGAITAGQFMMLQVSASTDPLLRRPMSVADFEPDGSRFGFVIQVAGRGTRLLASLAPGDVVDILGPFGAGFAIPGNGSRLWIVAGGTGVAPFIGMVNQLKEPDNTTLFLGARSNRFLLYKDFFQKAGAKVMAATEDGSEGYRGVVTGLIKCELENDDQPETIFTCGPAPMMRAVAEIAVGKGISCYASLESQMACGFGACLGCVTKIKGEDRYTTVCSKGPVFDVTEVTI</sequence>
<organism evidence="12">
    <name type="scientific">hydrothermal vent metagenome</name>
    <dbReference type="NCBI Taxonomy" id="652676"/>
    <lineage>
        <taxon>unclassified sequences</taxon>
        <taxon>metagenomes</taxon>
        <taxon>ecological metagenomes</taxon>
    </lineage>
</organism>
<dbReference type="Pfam" id="PF00175">
    <property type="entry name" value="NAD_binding_1"/>
    <property type="match status" value="1"/>
</dbReference>
<evidence type="ECO:0000259" key="11">
    <source>
        <dbReference type="PROSITE" id="PS51384"/>
    </source>
</evidence>
<dbReference type="Gene3D" id="2.40.30.10">
    <property type="entry name" value="Translation factors"/>
    <property type="match status" value="1"/>
</dbReference>
<dbReference type="SUPFAM" id="SSF63380">
    <property type="entry name" value="Riboflavin synthase domain-like"/>
    <property type="match status" value="1"/>
</dbReference>
<dbReference type="InterPro" id="IPR019480">
    <property type="entry name" value="Dihydroorotate_DH_Fe-S-bd"/>
</dbReference>
<keyword evidence="7" id="KW-0249">Electron transport</keyword>
<dbReference type="InterPro" id="IPR039261">
    <property type="entry name" value="FNR_nucleotide-bd"/>
</dbReference>
<comment type="cofactor">
    <cofactor evidence="10">
        <name>[2Fe-2S] cluster</name>
        <dbReference type="ChEBI" id="CHEBI:190135"/>
    </cofactor>
</comment>
<dbReference type="PIRSF" id="PIRSF006816">
    <property type="entry name" value="Cyc3_hyd_g"/>
    <property type="match status" value="1"/>
</dbReference>
<keyword evidence="8" id="KW-0408">Iron</keyword>
<evidence type="ECO:0000256" key="10">
    <source>
        <dbReference type="ARBA" id="ARBA00034078"/>
    </source>
</evidence>
<keyword evidence="5" id="KW-0479">Metal-binding</keyword>
<dbReference type="SUPFAM" id="SSF52343">
    <property type="entry name" value="Ferredoxin reductase-like, C-terminal NADP-linked domain"/>
    <property type="match status" value="1"/>
</dbReference>
<accession>A0A3B1CA42</accession>
<dbReference type="CDD" id="cd06218">
    <property type="entry name" value="DHOD_e_trans"/>
    <property type="match status" value="1"/>
</dbReference>
<dbReference type="Pfam" id="PF10418">
    <property type="entry name" value="DHODB_Fe-S_bind"/>
    <property type="match status" value="1"/>
</dbReference>
<dbReference type="InterPro" id="IPR050353">
    <property type="entry name" value="PyrK_electron_transfer"/>
</dbReference>
<dbReference type="InterPro" id="IPR012165">
    <property type="entry name" value="Cyt_c3_hydrogenase_gsu"/>
</dbReference>
<evidence type="ECO:0000256" key="1">
    <source>
        <dbReference type="ARBA" id="ARBA00006422"/>
    </source>
</evidence>
<dbReference type="EC" id="1.3.1.14" evidence="12"/>
<name>A0A3B1CA42_9ZZZZ</name>
<keyword evidence="2" id="KW-0813">Transport</keyword>
<dbReference type="AlphaFoldDB" id="A0A3B1CA42"/>